<evidence type="ECO:0000313" key="1">
    <source>
        <dbReference type="EMBL" id="OGC81671.1"/>
    </source>
</evidence>
<gene>
    <name evidence="1" type="ORF">A2V81_05410</name>
</gene>
<name>A0A1F4XIU3_9BACT</name>
<accession>A0A1F4XIU3</accession>
<evidence type="ECO:0000313" key="2">
    <source>
        <dbReference type="Proteomes" id="UP000177614"/>
    </source>
</evidence>
<sequence length="265" mass="30571">MKKIDQFALVEQTGKASLNWDDLVEEANSRIAHTKEESQESIEKKRTTIKEQFFEYLDKGGLTHLSEKVLRDLMRRCIRARLGQEQAIQNTTWALAKALSKDKFLVWYCDYCTAPKTRLGSWWYGKPSQKQIHAMWEQGDLSDIDRLWEFLGLCNRLDHISQVYLKSADKEHNERGKLLNEVVKILMERLKLLLSNWEVGLISDSMDKEKIAEIVGPLGGFLSSRDQIAAITGVRVALDEVDDYREAEDEVAELLSPAFHKKLSR</sequence>
<organism evidence="1 2">
    <name type="scientific">Candidatus Abawacabacteria bacterium RBG_16_42_10</name>
    <dbReference type="NCBI Taxonomy" id="1817814"/>
    <lineage>
        <taxon>Bacteria</taxon>
        <taxon>Candidatus Abawacaibacteriota</taxon>
    </lineage>
</organism>
<comment type="caution">
    <text evidence="1">The sequence shown here is derived from an EMBL/GenBank/DDBJ whole genome shotgun (WGS) entry which is preliminary data.</text>
</comment>
<proteinExistence type="predicted"/>
<reference evidence="1 2" key="1">
    <citation type="journal article" date="2016" name="Nat. Commun.">
        <title>Thousands of microbial genomes shed light on interconnected biogeochemical processes in an aquifer system.</title>
        <authorList>
            <person name="Anantharaman K."/>
            <person name="Brown C.T."/>
            <person name="Hug L.A."/>
            <person name="Sharon I."/>
            <person name="Castelle C.J."/>
            <person name="Probst A.J."/>
            <person name="Thomas B.C."/>
            <person name="Singh A."/>
            <person name="Wilkins M.J."/>
            <person name="Karaoz U."/>
            <person name="Brodie E.L."/>
            <person name="Williams K.H."/>
            <person name="Hubbard S.S."/>
            <person name="Banfield J.F."/>
        </authorList>
    </citation>
    <scope>NUCLEOTIDE SEQUENCE [LARGE SCALE GENOMIC DNA]</scope>
</reference>
<dbReference type="AlphaFoldDB" id="A0A1F4XIU3"/>
<dbReference type="Proteomes" id="UP000177614">
    <property type="component" value="Unassembled WGS sequence"/>
</dbReference>
<protein>
    <submittedName>
        <fullName evidence="1">Uncharacterized protein</fullName>
    </submittedName>
</protein>
<dbReference type="EMBL" id="MEWR01000023">
    <property type="protein sequence ID" value="OGC81671.1"/>
    <property type="molecule type" value="Genomic_DNA"/>
</dbReference>